<dbReference type="RefSeq" id="XP_033378855.1">
    <property type="nucleotide sequence ID" value="XM_033522927.1"/>
</dbReference>
<feature type="non-terminal residue" evidence="1">
    <location>
        <position position="112"/>
    </location>
</feature>
<protein>
    <recommendedName>
        <fullName evidence="3">Phytocyanin domain-containing protein</fullName>
    </recommendedName>
</protein>
<keyword evidence="2" id="KW-1185">Reference proteome</keyword>
<dbReference type="InterPro" id="IPR052953">
    <property type="entry name" value="Ser-rich/MCO-related"/>
</dbReference>
<feature type="non-terminal residue" evidence="1">
    <location>
        <position position="1"/>
    </location>
</feature>
<accession>A0A6A5XCG9</accession>
<dbReference type="InterPro" id="IPR008972">
    <property type="entry name" value="Cupredoxin"/>
</dbReference>
<dbReference type="AlphaFoldDB" id="A0A6A5XCG9"/>
<dbReference type="GeneID" id="54280324"/>
<dbReference type="Gene3D" id="2.60.40.420">
    <property type="entry name" value="Cupredoxins - blue copper proteins"/>
    <property type="match status" value="1"/>
</dbReference>
<organism evidence="1 2">
    <name type="scientific">Aaosphaeria arxii CBS 175.79</name>
    <dbReference type="NCBI Taxonomy" id="1450172"/>
    <lineage>
        <taxon>Eukaryota</taxon>
        <taxon>Fungi</taxon>
        <taxon>Dikarya</taxon>
        <taxon>Ascomycota</taxon>
        <taxon>Pezizomycotina</taxon>
        <taxon>Dothideomycetes</taxon>
        <taxon>Pleosporomycetidae</taxon>
        <taxon>Pleosporales</taxon>
        <taxon>Pleosporales incertae sedis</taxon>
        <taxon>Aaosphaeria</taxon>
    </lineage>
</organism>
<dbReference type="Proteomes" id="UP000799778">
    <property type="component" value="Unassembled WGS sequence"/>
</dbReference>
<proteinExistence type="predicted"/>
<name>A0A6A5XCG9_9PLEO</name>
<dbReference type="OrthoDB" id="2331100at2759"/>
<evidence type="ECO:0000313" key="1">
    <source>
        <dbReference type="EMBL" id="KAF2010516.1"/>
    </source>
</evidence>
<gene>
    <name evidence="1" type="ORF">BU24DRAFT_320898</name>
</gene>
<dbReference type="CDD" id="cd00920">
    <property type="entry name" value="Cupredoxin"/>
    <property type="match status" value="1"/>
</dbReference>
<dbReference type="PANTHER" id="PTHR34883:SF16">
    <property type="entry name" value="RICH PROTEIN, PUTATIVE-RELATED"/>
    <property type="match status" value="1"/>
</dbReference>
<dbReference type="PANTHER" id="PTHR34883">
    <property type="entry name" value="SERINE-RICH PROTEIN, PUTATIVE-RELATED-RELATED"/>
    <property type="match status" value="1"/>
</dbReference>
<reference evidence="1" key="1">
    <citation type="journal article" date="2020" name="Stud. Mycol.">
        <title>101 Dothideomycetes genomes: a test case for predicting lifestyles and emergence of pathogens.</title>
        <authorList>
            <person name="Haridas S."/>
            <person name="Albert R."/>
            <person name="Binder M."/>
            <person name="Bloem J."/>
            <person name="Labutti K."/>
            <person name="Salamov A."/>
            <person name="Andreopoulos B."/>
            <person name="Baker S."/>
            <person name="Barry K."/>
            <person name="Bills G."/>
            <person name="Bluhm B."/>
            <person name="Cannon C."/>
            <person name="Castanera R."/>
            <person name="Culley D."/>
            <person name="Daum C."/>
            <person name="Ezra D."/>
            <person name="Gonzalez J."/>
            <person name="Henrissat B."/>
            <person name="Kuo A."/>
            <person name="Liang C."/>
            <person name="Lipzen A."/>
            <person name="Lutzoni F."/>
            <person name="Magnuson J."/>
            <person name="Mondo S."/>
            <person name="Nolan M."/>
            <person name="Ohm R."/>
            <person name="Pangilinan J."/>
            <person name="Park H.-J."/>
            <person name="Ramirez L."/>
            <person name="Alfaro M."/>
            <person name="Sun H."/>
            <person name="Tritt A."/>
            <person name="Yoshinaga Y."/>
            <person name="Zwiers L.-H."/>
            <person name="Turgeon B."/>
            <person name="Goodwin S."/>
            <person name="Spatafora J."/>
            <person name="Crous P."/>
            <person name="Grigoriev I."/>
        </authorList>
    </citation>
    <scope>NUCLEOTIDE SEQUENCE</scope>
    <source>
        <strain evidence="1">CBS 175.79</strain>
    </source>
</reference>
<dbReference type="EMBL" id="ML978076">
    <property type="protein sequence ID" value="KAF2010516.1"/>
    <property type="molecule type" value="Genomic_DNA"/>
</dbReference>
<sequence length="112" mass="12416">IVVGAAGKLAFNPDSLSVDNGTILRFNFLGRNHTLTQSSFEHPCRNASLFDTGYEQFNPKNTSGAFVIDYLVETKEPQWFFCAQSSPTSHCHAGMVFSLNSPGRHDSFKERA</sequence>
<evidence type="ECO:0008006" key="3">
    <source>
        <dbReference type="Google" id="ProtNLM"/>
    </source>
</evidence>
<evidence type="ECO:0000313" key="2">
    <source>
        <dbReference type="Proteomes" id="UP000799778"/>
    </source>
</evidence>
<dbReference type="SUPFAM" id="SSF49503">
    <property type="entry name" value="Cupredoxins"/>
    <property type="match status" value="1"/>
</dbReference>